<feature type="compositionally biased region" description="Low complexity" evidence="1">
    <location>
        <begin position="179"/>
        <end position="193"/>
    </location>
</feature>
<sequence>MAAGIDWLRLWHDMPNDPKFRTVARISGQEISRVLAMYVHLLVDASQGVTQCHDESRTVTRGVTDVTDEDIASALDVSEDVIRSIREAMQGRVLDGNKLTGWDRRQPKREDAGNPETGAKSAAERKREQRERERLARENGEHHDESRGVTQSHDREEESREEENTSTQALPKNKGGSDAASPAPRSPSKASRLPLDWVLPKPLGDWALQERPDWTAEHVRKVAEQFRDHWHAQGGANARKVDWSAAWRTWVRREPAGRVAGAGASAAPAAGWHETPEGVSAKGAELGVHQREGENRFVYRWRVLKAAGDAALIEKEVSAAARMNIAEHERAHQFFYGCLPGQMSRAA</sequence>
<comment type="caution">
    <text evidence="2">The sequence shown here is derived from an EMBL/GenBank/DDBJ whole genome shotgun (WGS) entry which is preliminary data.</text>
</comment>
<keyword evidence="3" id="KW-1185">Reference proteome</keyword>
<dbReference type="RefSeq" id="WP_316898756.1">
    <property type="nucleotide sequence ID" value="NZ_CATWHI010000001.1"/>
</dbReference>
<feature type="region of interest" description="Disordered" evidence="1">
    <location>
        <begin position="97"/>
        <end position="193"/>
    </location>
</feature>
<proteinExistence type="predicted"/>
<gene>
    <name evidence="2" type="ORF">R16034_00838</name>
</gene>
<dbReference type="AlphaFoldDB" id="A0AB72WXN5"/>
<feature type="compositionally biased region" description="Basic and acidic residues" evidence="1">
    <location>
        <begin position="101"/>
        <end position="112"/>
    </location>
</feature>
<accession>A0AB72WXN5</accession>
<name>A0AB72WXN5_9RALS</name>
<organism evidence="2 3">
    <name type="scientific">Ralstonia edaphi</name>
    <dbReference type="NCBI Taxonomy" id="3058599"/>
    <lineage>
        <taxon>Bacteria</taxon>
        <taxon>Pseudomonadati</taxon>
        <taxon>Pseudomonadota</taxon>
        <taxon>Betaproteobacteria</taxon>
        <taxon>Burkholderiales</taxon>
        <taxon>Burkholderiaceae</taxon>
        <taxon>Ralstonia</taxon>
    </lineage>
</organism>
<evidence type="ECO:0000313" key="3">
    <source>
        <dbReference type="Proteomes" id="UP001189225"/>
    </source>
</evidence>
<reference evidence="2 3" key="1">
    <citation type="submission" date="2023-07" db="EMBL/GenBank/DDBJ databases">
        <authorList>
            <person name="Peeters C."/>
        </authorList>
    </citation>
    <scope>NUCLEOTIDE SEQUENCE [LARGE SCALE GENOMIC DNA]</scope>
    <source>
        <strain evidence="2 3">R-16034</strain>
    </source>
</reference>
<evidence type="ECO:0000313" key="2">
    <source>
        <dbReference type="EMBL" id="CAJ0737759.1"/>
    </source>
</evidence>
<dbReference type="Proteomes" id="UP001189225">
    <property type="component" value="Unassembled WGS sequence"/>
</dbReference>
<feature type="compositionally biased region" description="Basic and acidic residues" evidence="1">
    <location>
        <begin position="122"/>
        <end position="158"/>
    </location>
</feature>
<evidence type="ECO:0000256" key="1">
    <source>
        <dbReference type="SAM" id="MobiDB-lite"/>
    </source>
</evidence>
<protein>
    <recommendedName>
        <fullName evidence="4">Phage replisome organizer</fullName>
    </recommendedName>
</protein>
<evidence type="ECO:0008006" key="4">
    <source>
        <dbReference type="Google" id="ProtNLM"/>
    </source>
</evidence>
<dbReference type="EMBL" id="CATWHI010000001">
    <property type="protein sequence ID" value="CAJ0737759.1"/>
    <property type="molecule type" value="Genomic_DNA"/>
</dbReference>